<protein>
    <submittedName>
        <fullName evidence="1">(rape) hypothetical protein</fullName>
    </submittedName>
</protein>
<accession>A0A816V2H1</accession>
<gene>
    <name evidence="1" type="ORF">DARMORV10_A03P14300.1</name>
</gene>
<dbReference type="AlphaFoldDB" id="A0A816V2H1"/>
<dbReference type="EMBL" id="HG994357">
    <property type="protein sequence ID" value="CAF2121611.1"/>
    <property type="molecule type" value="Genomic_DNA"/>
</dbReference>
<dbReference type="Proteomes" id="UP001295469">
    <property type="component" value="Chromosome A03"/>
</dbReference>
<name>A0A816V2H1_BRANA</name>
<reference evidence="1" key="1">
    <citation type="submission" date="2021-01" db="EMBL/GenBank/DDBJ databases">
        <authorList>
            <consortium name="Genoscope - CEA"/>
            <person name="William W."/>
        </authorList>
    </citation>
    <scope>NUCLEOTIDE SEQUENCE</scope>
</reference>
<feature type="non-terminal residue" evidence="1">
    <location>
        <position position="1"/>
    </location>
</feature>
<proteinExistence type="predicted"/>
<sequence length="57" mass="6887">LGNLDSHWNEYHYGFRSQTNHHIRHLTVRKSTMIIDYIARERVLTKGDRHQTQGNRQ</sequence>
<evidence type="ECO:0000313" key="1">
    <source>
        <dbReference type="EMBL" id="CAF2121611.1"/>
    </source>
</evidence>
<organism evidence="1">
    <name type="scientific">Brassica napus</name>
    <name type="common">Rape</name>
    <dbReference type="NCBI Taxonomy" id="3708"/>
    <lineage>
        <taxon>Eukaryota</taxon>
        <taxon>Viridiplantae</taxon>
        <taxon>Streptophyta</taxon>
        <taxon>Embryophyta</taxon>
        <taxon>Tracheophyta</taxon>
        <taxon>Spermatophyta</taxon>
        <taxon>Magnoliopsida</taxon>
        <taxon>eudicotyledons</taxon>
        <taxon>Gunneridae</taxon>
        <taxon>Pentapetalae</taxon>
        <taxon>rosids</taxon>
        <taxon>malvids</taxon>
        <taxon>Brassicales</taxon>
        <taxon>Brassicaceae</taxon>
        <taxon>Brassiceae</taxon>
        <taxon>Brassica</taxon>
    </lineage>
</organism>